<dbReference type="Pfam" id="PF04828">
    <property type="entry name" value="GFA"/>
    <property type="match status" value="1"/>
</dbReference>
<evidence type="ECO:0000256" key="4">
    <source>
        <dbReference type="ARBA" id="ARBA00023239"/>
    </source>
</evidence>
<dbReference type="PANTHER" id="PTHR33337">
    <property type="entry name" value="GFA DOMAIN-CONTAINING PROTEIN"/>
    <property type="match status" value="1"/>
</dbReference>
<keyword evidence="3" id="KW-0862">Zinc</keyword>
<dbReference type="OrthoDB" id="406544at2759"/>
<evidence type="ECO:0000256" key="2">
    <source>
        <dbReference type="ARBA" id="ARBA00022723"/>
    </source>
</evidence>
<dbReference type="InterPro" id="IPR006913">
    <property type="entry name" value="CENP-V/GFA"/>
</dbReference>
<dbReference type="PROSITE" id="PS51891">
    <property type="entry name" value="CENP_V_GFA"/>
    <property type="match status" value="1"/>
</dbReference>
<comment type="similarity">
    <text evidence="1">Belongs to the Gfa family.</text>
</comment>
<reference evidence="5" key="1">
    <citation type="submission" date="2019-04" db="EMBL/GenBank/DDBJ databases">
        <title>Friends and foes A comparative genomics studyof 23 Aspergillus species from section Flavi.</title>
        <authorList>
            <consortium name="DOE Joint Genome Institute"/>
            <person name="Kjaerbolling I."/>
            <person name="Vesth T."/>
            <person name="Frisvad J.C."/>
            <person name="Nybo J.L."/>
            <person name="Theobald S."/>
            <person name="Kildgaard S."/>
            <person name="Isbrandt T."/>
            <person name="Kuo A."/>
            <person name="Sato A."/>
            <person name="Lyhne E.K."/>
            <person name="Kogle M.E."/>
            <person name="Wiebenga A."/>
            <person name="Kun R.S."/>
            <person name="Lubbers R.J."/>
            <person name="Makela M.R."/>
            <person name="Barry K."/>
            <person name="Chovatia M."/>
            <person name="Clum A."/>
            <person name="Daum C."/>
            <person name="Haridas S."/>
            <person name="He G."/>
            <person name="LaButti K."/>
            <person name="Lipzen A."/>
            <person name="Mondo S."/>
            <person name="Riley R."/>
            <person name="Salamov A."/>
            <person name="Simmons B.A."/>
            <person name="Magnuson J.K."/>
            <person name="Henrissat B."/>
            <person name="Mortensen U.H."/>
            <person name="Larsen T.O."/>
            <person name="Devries R.P."/>
            <person name="Grigoriev I.V."/>
            <person name="Machida M."/>
            <person name="Baker S.E."/>
            <person name="Andersen M.R."/>
        </authorList>
    </citation>
    <scope>NUCLEOTIDE SEQUENCE [LARGE SCALE GENOMIC DNA]</scope>
    <source>
        <strain evidence="5">IBT 14317</strain>
    </source>
</reference>
<name>A0A5N6FFK5_PETAA</name>
<protein>
    <submittedName>
        <fullName evidence="5">Mss4-like protein</fullName>
    </submittedName>
</protein>
<proteinExistence type="inferred from homology"/>
<keyword evidence="4" id="KW-0456">Lyase</keyword>
<dbReference type="GO" id="GO:0046872">
    <property type="term" value="F:metal ion binding"/>
    <property type="evidence" value="ECO:0007669"/>
    <property type="project" value="UniProtKB-KW"/>
</dbReference>
<dbReference type="EMBL" id="ML735332">
    <property type="protein sequence ID" value="KAE8385547.1"/>
    <property type="molecule type" value="Genomic_DNA"/>
</dbReference>
<dbReference type="GO" id="GO:0016846">
    <property type="term" value="F:carbon-sulfur lyase activity"/>
    <property type="evidence" value="ECO:0007669"/>
    <property type="project" value="InterPro"/>
</dbReference>
<dbReference type="Proteomes" id="UP000326877">
    <property type="component" value="Unassembled WGS sequence"/>
</dbReference>
<evidence type="ECO:0000256" key="3">
    <source>
        <dbReference type="ARBA" id="ARBA00022833"/>
    </source>
</evidence>
<evidence type="ECO:0000256" key="1">
    <source>
        <dbReference type="ARBA" id="ARBA00005495"/>
    </source>
</evidence>
<dbReference type="AlphaFoldDB" id="A0A5N6FFK5"/>
<keyword evidence="2" id="KW-0479">Metal-binding</keyword>
<dbReference type="OMA" id="HIKSFCT"/>
<accession>A0A5N6FFK5</accession>
<organism evidence="5">
    <name type="scientific">Petromyces alliaceus</name>
    <name type="common">Aspergillus alliaceus</name>
    <dbReference type="NCBI Taxonomy" id="209559"/>
    <lineage>
        <taxon>Eukaryota</taxon>
        <taxon>Fungi</taxon>
        <taxon>Dikarya</taxon>
        <taxon>Ascomycota</taxon>
        <taxon>Pezizomycotina</taxon>
        <taxon>Eurotiomycetes</taxon>
        <taxon>Eurotiomycetidae</taxon>
        <taxon>Eurotiales</taxon>
        <taxon>Aspergillaceae</taxon>
        <taxon>Aspergillus</taxon>
        <taxon>Aspergillus subgen. Circumdati</taxon>
    </lineage>
</organism>
<gene>
    <name evidence="5" type="ORF">BDV23DRAFT_164792</name>
</gene>
<evidence type="ECO:0000313" key="5">
    <source>
        <dbReference type="EMBL" id="KAE8385547.1"/>
    </source>
</evidence>
<dbReference type="SUPFAM" id="SSF51316">
    <property type="entry name" value="Mss4-like"/>
    <property type="match status" value="1"/>
</dbReference>
<accession>A0A5N7BVM6</accession>
<dbReference type="PANTHER" id="PTHR33337:SF39">
    <property type="entry name" value="DUF636 DOMAIN PROTEIN (AFU_ORTHOLOGUE AFUA_6G11530)"/>
    <property type="match status" value="1"/>
</dbReference>
<dbReference type="Gene3D" id="3.90.1590.10">
    <property type="entry name" value="glutathione-dependent formaldehyde- activating enzyme (gfa)"/>
    <property type="match status" value="1"/>
</dbReference>
<sequence length="146" mass="15916">MASSNSGSCLCGAVQYRITGDPGQFFVCHCDNCQKVSGSAFMANCWYIKDQVQITQGQESVKTYHDKATSSGTGLKRSFCETCGSSLFVQSDKPEGLQYISVASGTINNRASLHPTVEVWESCRRPWLSPIEGTKAMDTQGNLIEK</sequence>
<dbReference type="InterPro" id="IPR011057">
    <property type="entry name" value="Mss4-like_sf"/>
</dbReference>